<name>A0A4U8SFB7_9HELI</name>
<dbReference type="InterPro" id="IPR011652">
    <property type="entry name" value="MORN_2"/>
</dbReference>
<evidence type="ECO:0000313" key="1">
    <source>
        <dbReference type="EMBL" id="TLD84920.1"/>
    </source>
</evidence>
<gene>
    <name evidence="1" type="ORF">LS81_000740</name>
</gene>
<reference evidence="1 2" key="1">
    <citation type="journal article" date="2014" name="Genome Announc.">
        <title>Draft genome sequences of eight enterohepatic helicobacter species isolated from both laboratory and wild rodents.</title>
        <authorList>
            <person name="Sheh A."/>
            <person name="Shen Z."/>
            <person name="Fox J.G."/>
        </authorList>
    </citation>
    <scope>NUCLEOTIDE SEQUENCE [LARGE SCALE GENOMIC DNA]</scope>
    <source>
        <strain evidence="1 2">ATCC 700114</strain>
    </source>
</reference>
<evidence type="ECO:0000313" key="2">
    <source>
        <dbReference type="Proteomes" id="UP000029878"/>
    </source>
</evidence>
<dbReference type="RefSeq" id="WP_052096623.1">
    <property type="nucleotide sequence ID" value="NZ_FZNG01000002.1"/>
</dbReference>
<comment type="caution">
    <text evidence="1">The sequence shown here is derived from an EMBL/GenBank/DDBJ whole genome shotgun (WGS) entry which is preliminary data.</text>
</comment>
<sequence>MYGIRRMVVSFGIISALAWQGLYAKKLKECENDTDRENGCVVYREDGLEMPYKHGQKNGIARQYYPNGKLQLEIPYENDEQNGIERRYYENGNILSEIPFKDDEENGNVKVYYASGKLKLEGVIMNGDGKGDHKIYFEDGKLAAVAHYDENGVLQFVKCGSKKFNLKRGETSQFWSMVVNKNQVQYCDIQLLNSKR</sequence>
<dbReference type="Gene3D" id="3.90.930.1">
    <property type="match status" value="1"/>
</dbReference>
<protein>
    <submittedName>
        <fullName evidence="1">Toxin-antitoxin system YwqK family antitoxin</fullName>
    </submittedName>
</protein>
<dbReference type="SUPFAM" id="SSF82185">
    <property type="entry name" value="Histone H3 K4-specific methyltransferase SET7/9 N-terminal domain"/>
    <property type="match status" value="1"/>
</dbReference>
<dbReference type="Proteomes" id="UP000029878">
    <property type="component" value="Unassembled WGS sequence"/>
</dbReference>
<accession>A0A4U8SFB7</accession>
<dbReference type="EMBL" id="JRPL02000001">
    <property type="protein sequence ID" value="TLD84920.1"/>
    <property type="molecule type" value="Genomic_DNA"/>
</dbReference>
<proteinExistence type="predicted"/>
<dbReference type="OrthoDB" id="5325647at2"/>
<dbReference type="Pfam" id="PF07661">
    <property type="entry name" value="MORN_2"/>
    <property type="match status" value="4"/>
</dbReference>
<organism evidence="1 2">
    <name type="scientific">Helicobacter trogontum</name>
    <dbReference type="NCBI Taxonomy" id="50960"/>
    <lineage>
        <taxon>Bacteria</taxon>
        <taxon>Pseudomonadati</taxon>
        <taxon>Campylobacterota</taxon>
        <taxon>Epsilonproteobacteria</taxon>
        <taxon>Campylobacterales</taxon>
        <taxon>Helicobacteraceae</taxon>
        <taxon>Helicobacter</taxon>
    </lineage>
</organism>
<dbReference type="AlphaFoldDB" id="A0A4U8SFB7"/>